<gene>
    <name evidence="4" type="ordered locus">Clocel_0876</name>
</gene>
<dbReference type="InterPro" id="IPR005025">
    <property type="entry name" value="FMN_Rdtase-like_dom"/>
</dbReference>
<dbReference type="Proteomes" id="UP000002730">
    <property type="component" value="Chromosome"/>
</dbReference>
<dbReference type="InterPro" id="IPR029039">
    <property type="entry name" value="Flavoprotein-like_sf"/>
</dbReference>
<dbReference type="eggNOG" id="COG0655">
    <property type="taxonomic scope" value="Bacteria"/>
</dbReference>
<dbReference type="SUPFAM" id="SSF52218">
    <property type="entry name" value="Flavoproteins"/>
    <property type="match status" value="1"/>
</dbReference>
<evidence type="ECO:0000259" key="3">
    <source>
        <dbReference type="Pfam" id="PF03358"/>
    </source>
</evidence>
<evidence type="ECO:0000313" key="5">
    <source>
        <dbReference type="Proteomes" id="UP000002730"/>
    </source>
</evidence>
<sequence length="233" mass="26857">MKIFGIIASMNGENSREYQVIKKYVSNEKYKNDDIKIITADSLDIRYCRGCCSCFETGICPLDSIDDMKNIKKDLLEADLIIMSSPVYVHHVSGFMKNLIDRLGYWTHTFHLIGKPVIVCTSTGNSGAEYVISYLKKIMSALGGIVLGEITIDDMTPIEKIEGTFNSINEVVLEFLKEPDCINVSSFQHTLYKSLRMSLIEQSGYEHEYWRENDMFNYFTFKDYLLYRLNLHN</sequence>
<dbReference type="PANTHER" id="PTHR43278">
    <property type="entry name" value="NAD(P)H-DEPENDENT FMN-CONTAINING OXIDOREDUCTASE YWQN-RELATED"/>
    <property type="match status" value="1"/>
</dbReference>
<organism evidence="4 5">
    <name type="scientific">Clostridium cellulovorans (strain ATCC 35296 / DSM 3052 / OCM 3 / 743B)</name>
    <dbReference type="NCBI Taxonomy" id="573061"/>
    <lineage>
        <taxon>Bacteria</taxon>
        <taxon>Bacillati</taxon>
        <taxon>Bacillota</taxon>
        <taxon>Clostridia</taxon>
        <taxon>Eubacteriales</taxon>
        <taxon>Clostridiaceae</taxon>
        <taxon>Clostridium</taxon>
    </lineage>
</organism>
<protein>
    <submittedName>
        <fullName evidence="4">NADPH-dependent FMN reductase</fullName>
    </submittedName>
</protein>
<dbReference type="HOGENOM" id="CLU_050993_1_2_9"/>
<proteinExistence type="predicted"/>
<keyword evidence="5" id="KW-1185">Reference proteome</keyword>
<evidence type="ECO:0000313" key="4">
    <source>
        <dbReference type="EMBL" id="ADL50646.1"/>
    </source>
</evidence>
<evidence type="ECO:0000256" key="1">
    <source>
        <dbReference type="ARBA" id="ARBA00022630"/>
    </source>
</evidence>
<feature type="domain" description="NADPH-dependent FMN reductase-like" evidence="3">
    <location>
        <begin position="1"/>
        <end position="149"/>
    </location>
</feature>
<dbReference type="Gene3D" id="3.40.50.360">
    <property type="match status" value="1"/>
</dbReference>
<dbReference type="AlphaFoldDB" id="D9ST30"/>
<dbReference type="OrthoDB" id="1767356at2"/>
<dbReference type="Pfam" id="PF03358">
    <property type="entry name" value="FMN_red"/>
    <property type="match status" value="1"/>
</dbReference>
<keyword evidence="2" id="KW-0288">FMN</keyword>
<keyword evidence="1" id="KW-0285">Flavoprotein</keyword>
<name>D9ST30_CLOC7</name>
<dbReference type="GO" id="GO:0016491">
    <property type="term" value="F:oxidoreductase activity"/>
    <property type="evidence" value="ECO:0007669"/>
    <property type="project" value="InterPro"/>
</dbReference>
<dbReference type="KEGG" id="ccb:Clocel_0876"/>
<accession>D9ST30</accession>
<dbReference type="EMBL" id="CP002160">
    <property type="protein sequence ID" value="ADL50646.1"/>
    <property type="molecule type" value="Genomic_DNA"/>
</dbReference>
<evidence type="ECO:0000256" key="2">
    <source>
        <dbReference type="ARBA" id="ARBA00022643"/>
    </source>
</evidence>
<dbReference type="PANTHER" id="PTHR43278:SF4">
    <property type="entry name" value="NAD(P)H-DEPENDENT FMN-CONTAINING OXIDOREDUCTASE YWQN-RELATED"/>
    <property type="match status" value="1"/>
</dbReference>
<dbReference type="RefSeq" id="WP_010076514.1">
    <property type="nucleotide sequence ID" value="NC_014393.1"/>
</dbReference>
<dbReference type="InterPro" id="IPR051796">
    <property type="entry name" value="ISF_SsuE-like"/>
</dbReference>
<dbReference type="STRING" id="573061.Clocel_0876"/>
<reference evidence="4 5" key="1">
    <citation type="submission" date="2010-08" db="EMBL/GenBank/DDBJ databases">
        <title>Complete sequence of Clostridium cellulovorans 743B.</title>
        <authorList>
            <consortium name="US DOE Joint Genome Institute"/>
            <person name="Lucas S."/>
            <person name="Copeland A."/>
            <person name="Lapidus A."/>
            <person name="Cheng J.-F."/>
            <person name="Bruce D."/>
            <person name="Goodwin L."/>
            <person name="Pitluck S."/>
            <person name="Chertkov O."/>
            <person name="Detter J.C."/>
            <person name="Han C."/>
            <person name="Tapia R."/>
            <person name="Land M."/>
            <person name="Hauser L."/>
            <person name="Chang Y.-J."/>
            <person name="Jeffries C."/>
            <person name="Kyrpides N."/>
            <person name="Ivanova N."/>
            <person name="Mikhailova N."/>
            <person name="Hemme C.L."/>
            <person name="Woyke T."/>
        </authorList>
    </citation>
    <scope>NUCLEOTIDE SEQUENCE [LARGE SCALE GENOMIC DNA]</scope>
    <source>
        <strain evidence="5">ATCC 35296 / DSM 3052 / OCM 3 / 743B</strain>
    </source>
</reference>